<evidence type="ECO:0000313" key="4">
    <source>
        <dbReference type="Proteomes" id="UP000243024"/>
    </source>
</evidence>
<sequence length="343" mass="37165">MKNTSADRVRRFGAGIVALFLVVALGACGGKGSAPQSEGPAQEEAAPGVKRIELAEAPDAVVARYDGGVVTAGDFQEYLNFRQLFDPLSADQTFWGTLLDEYVGLTLLAERADAGGVVPTSGPEAPKEAAQSFIRSLKDHLGEKGYADELKALGLTEAAIERYIGLFAKADAYLAHEAGRTDLKARYEAQKDDYTLTTVRHILIRVGEGRSDAEARKLAAELAERARQGEDFAGLADRYSEDPGNTNPDGSKNGGLYADVPAGQWVEPFKRAVLSQPIGAVGDPVKTDYGYHVIRVEKRTPQPFEAVKEELAARAAQEAYRRFMDEELKQVLKERHVPTPKAS</sequence>
<gene>
    <name evidence="3" type="ORF">SA87_06470</name>
</gene>
<dbReference type="STRING" id="1484.SA87_06470"/>
<accession>A0A179IQP1</accession>
<dbReference type="RefSeq" id="WP_066201244.1">
    <property type="nucleotide sequence ID" value="NZ_CBCSAS010000014.1"/>
</dbReference>
<dbReference type="InterPro" id="IPR000297">
    <property type="entry name" value="PPIase_PpiC"/>
</dbReference>
<keyword evidence="1" id="KW-0413">Isomerase</keyword>
<dbReference type="InterPro" id="IPR050245">
    <property type="entry name" value="PrsA_foldase"/>
</dbReference>
<name>A0A179IQP1_HYDSH</name>
<dbReference type="SUPFAM" id="SSF109998">
    <property type="entry name" value="Triger factor/SurA peptide-binding domain-like"/>
    <property type="match status" value="1"/>
</dbReference>
<comment type="caution">
    <text evidence="3">The sequence shown here is derived from an EMBL/GenBank/DDBJ whole genome shotgun (WGS) entry which is preliminary data.</text>
</comment>
<dbReference type="InterPro" id="IPR046357">
    <property type="entry name" value="PPIase_dom_sf"/>
</dbReference>
<evidence type="ECO:0000313" key="3">
    <source>
        <dbReference type="EMBL" id="OAR04109.1"/>
    </source>
</evidence>
<dbReference type="GO" id="GO:0003755">
    <property type="term" value="F:peptidyl-prolyl cis-trans isomerase activity"/>
    <property type="evidence" value="ECO:0007669"/>
    <property type="project" value="UniProtKB-KW"/>
</dbReference>
<keyword evidence="4" id="KW-1185">Reference proteome</keyword>
<feature type="domain" description="PpiC" evidence="2">
    <location>
        <begin position="194"/>
        <end position="298"/>
    </location>
</feature>
<organism evidence="3 4">
    <name type="scientific">Hydrogenibacillus schlegelii</name>
    <name type="common">Bacillus schlegelii</name>
    <dbReference type="NCBI Taxonomy" id="1484"/>
    <lineage>
        <taxon>Bacteria</taxon>
        <taxon>Bacillati</taxon>
        <taxon>Bacillota</taxon>
        <taxon>Bacilli</taxon>
        <taxon>Bacillales</taxon>
        <taxon>Bacillales Family X. Incertae Sedis</taxon>
        <taxon>Hydrogenibacillus</taxon>
    </lineage>
</organism>
<dbReference type="PROSITE" id="PS51257">
    <property type="entry name" value="PROKAR_LIPOPROTEIN"/>
    <property type="match status" value="1"/>
</dbReference>
<dbReference type="OrthoDB" id="14196at2"/>
<dbReference type="SUPFAM" id="SSF54534">
    <property type="entry name" value="FKBP-like"/>
    <property type="match status" value="1"/>
</dbReference>
<dbReference type="PANTHER" id="PTHR47245">
    <property type="entry name" value="PEPTIDYLPROLYL ISOMERASE"/>
    <property type="match status" value="1"/>
</dbReference>
<dbReference type="Pfam" id="PF13616">
    <property type="entry name" value="Rotamase_3"/>
    <property type="match status" value="1"/>
</dbReference>
<protein>
    <recommendedName>
        <fullName evidence="2">PpiC domain-containing protein</fullName>
    </recommendedName>
</protein>
<dbReference type="PROSITE" id="PS50198">
    <property type="entry name" value="PPIC_PPIASE_2"/>
    <property type="match status" value="1"/>
</dbReference>
<dbReference type="AlphaFoldDB" id="A0A179IQP1"/>
<keyword evidence="1" id="KW-0697">Rotamase</keyword>
<dbReference type="InterPro" id="IPR027304">
    <property type="entry name" value="Trigger_fact/SurA_dom_sf"/>
</dbReference>
<reference evidence="3 4" key="1">
    <citation type="submission" date="2015-09" db="EMBL/GenBank/DDBJ databases">
        <title>Draft genome sequence of Hydrogenibacillus schlegelii DSM 2000.</title>
        <authorList>
            <person name="Hemp J."/>
        </authorList>
    </citation>
    <scope>NUCLEOTIDE SEQUENCE [LARGE SCALE GENOMIC DNA]</scope>
    <source>
        <strain evidence="3 4">MA 48</strain>
    </source>
</reference>
<evidence type="ECO:0000256" key="1">
    <source>
        <dbReference type="PROSITE-ProRule" id="PRU00278"/>
    </source>
</evidence>
<proteinExistence type="predicted"/>
<dbReference type="Proteomes" id="UP000243024">
    <property type="component" value="Unassembled WGS sequence"/>
</dbReference>
<dbReference type="PANTHER" id="PTHR47245:SF2">
    <property type="entry name" value="PEPTIDYL-PROLYL CIS-TRANS ISOMERASE HP_0175-RELATED"/>
    <property type="match status" value="1"/>
</dbReference>
<evidence type="ECO:0000259" key="2">
    <source>
        <dbReference type="PROSITE" id="PS50198"/>
    </source>
</evidence>
<dbReference type="Gene3D" id="3.10.50.40">
    <property type="match status" value="1"/>
</dbReference>
<dbReference type="EMBL" id="JXBB01000023">
    <property type="protein sequence ID" value="OAR04109.1"/>
    <property type="molecule type" value="Genomic_DNA"/>
</dbReference>